<dbReference type="EMBL" id="LR790292">
    <property type="protein sequence ID" value="CAB3266154.1"/>
    <property type="molecule type" value="mRNA"/>
</dbReference>
<keyword evidence="4 5" id="KW-0472">Membrane</keyword>
<comment type="subcellular location">
    <subcellularLocation>
        <location evidence="1">Membrane</location>
        <topology evidence="1">Multi-pass membrane protein</topology>
    </subcellularLocation>
</comment>
<sequence>MFFGSILGGILSDRFGRLLIYRCGAILSLVSGVAIGFAPNIYVFAFLRCMVAISSCAAAKVAVVYVVEICNERWRSFAGLSYTIGFGLGCMLLSVFAYFIRDWRTLEIAISSTFAVCVVVSFCVDKSPRWVYVQGDSREAETICRHIARRNGIVVSDEVWDQFEGVKEDESKEKKVESKNTLKEMLIRPFTRLMLLNNMFVWMTTSLVYYGLTLNSGALAGNIFINNAAGGLMELMAALVSGPAIAKFGCRNSVIFYEFLASFSCLVSTIAIQFANSNKAVETLGVVLAMIGRFGISAAWAVMYLHTPALFATPGRSSALGASSMASRVGSIITPFTLQLQYNIPWLTQTVFGIGAFIVACLCTLYPETHGRPMMSSYDEAEMRFKRHVTQTRLYRIVCCFRSRPIEEDYNAREFETMEKVA</sequence>
<name>A0A6F9DRT2_9ASCI</name>
<dbReference type="Gene3D" id="1.20.1250.20">
    <property type="entry name" value="MFS general substrate transporter like domains"/>
    <property type="match status" value="1"/>
</dbReference>
<feature type="domain" description="Major facilitator superfamily (MFS) profile" evidence="6">
    <location>
        <begin position="1"/>
        <end position="370"/>
    </location>
</feature>
<feature type="transmembrane region" description="Helical" evidence="5">
    <location>
        <begin position="19"/>
        <end position="39"/>
    </location>
</feature>
<evidence type="ECO:0000313" key="7">
    <source>
        <dbReference type="EMBL" id="CAB3266154.1"/>
    </source>
</evidence>
<feature type="transmembrane region" description="Helical" evidence="5">
    <location>
        <begin position="45"/>
        <end position="67"/>
    </location>
</feature>
<protein>
    <submittedName>
        <fullName evidence="7">Solute carrier family 22 member 4-like</fullName>
    </submittedName>
</protein>
<dbReference type="InterPro" id="IPR005828">
    <property type="entry name" value="MFS_sugar_transport-like"/>
</dbReference>
<dbReference type="PROSITE" id="PS50850">
    <property type="entry name" value="MFS"/>
    <property type="match status" value="1"/>
</dbReference>
<feature type="transmembrane region" description="Helical" evidence="5">
    <location>
        <begin position="79"/>
        <end position="100"/>
    </location>
</feature>
<evidence type="ECO:0000256" key="4">
    <source>
        <dbReference type="ARBA" id="ARBA00023136"/>
    </source>
</evidence>
<dbReference type="Pfam" id="PF00083">
    <property type="entry name" value="Sugar_tr"/>
    <property type="match status" value="1"/>
</dbReference>
<evidence type="ECO:0000256" key="1">
    <source>
        <dbReference type="ARBA" id="ARBA00004141"/>
    </source>
</evidence>
<dbReference type="PANTHER" id="PTHR24064">
    <property type="entry name" value="SOLUTE CARRIER FAMILY 22 MEMBER"/>
    <property type="match status" value="1"/>
</dbReference>
<gene>
    <name evidence="7" type="primary">Slc22a4-002</name>
</gene>
<evidence type="ECO:0000259" key="6">
    <source>
        <dbReference type="PROSITE" id="PS50850"/>
    </source>
</evidence>
<keyword evidence="2 5" id="KW-0812">Transmembrane</keyword>
<feature type="transmembrane region" description="Helical" evidence="5">
    <location>
        <begin position="106"/>
        <end position="124"/>
    </location>
</feature>
<evidence type="ECO:0000256" key="3">
    <source>
        <dbReference type="ARBA" id="ARBA00022989"/>
    </source>
</evidence>
<proteinExistence type="evidence at transcript level"/>
<dbReference type="InterPro" id="IPR036259">
    <property type="entry name" value="MFS_trans_sf"/>
</dbReference>
<feature type="transmembrane region" description="Helical" evidence="5">
    <location>
        <begin position="224"/>
        <end position="242"/>
    </location>
</feature>
<dbReference type="SUPFAM" id="SSF103473">
    <property type="entry name" value="MFS general substrate transporter"/>
    <property type="match status" value="1"/>
</dbReference>
<evidence type="ECO:0000256" key="2">
    <source>
        <dbReference type="ARBA" id="ARBA00022692"/>
    </source>
</evidence>
<accession>A0A6F9DRT2</accession>
<dbReference type="AlphaFoldDB" id="A0A6F9DRT2"/>
<reference evidence="7" key="1">
    <citation type="submission" date="2020-04" db="EMBL/GenBank/DDBJ databases">
        <authorList>
            <person name="Neveu A P."/>
        </authorList>
    </citation>
    <scope>NUCLEOTIDE SEQUENCE</scope>
    <source>
        <tissue evidence="7">Whole embryo</tissue>
    </source>
</reference>
<dbReference type="GO" id="GO:0022857">
    <property type="term" value="F:transmembrane transporter activity"/>
    <property type="evidence" value="ECO:0007669"/>
    <property type="project" value="InterPro"/>
</dbReference>
<feature type="transmembrane region" description="Helical" evidence="5">
    <location>
        <begin position="193"/>
        <end position="212"/>
    </location>
</feature>
<dbReference type="InterPro" id="IPR020846">
    <property type="entry name" value="MFS_dom"/>
</dbReference>
<feature type="transmembrane region" description="Helical" evidence="5">
    <location>
        <begin position="344"/>
        <end position="366"/>
    </location>
</feature>
<evidence type="ECO:0000256" key="5">
    <source>
        <dbReference type="SAM" id="Phobius"/>
    </source>
</evidence>
<keyword evidence="3 5" id="KW-1133">Transmembrane helix</keyword>
<dbReference type="GO" id="GO:0016020">
    <property type="term" value="C:membrane"/>
    <property type="evidence" value="ECO:0007669"/>
    <property type="project" value="UniProtKB-SubCell"/>
</dbReference>
<feature type="transmembrane region" description="Helical" evidence="5">
    <location>
        <begin position="254"/>
        <end position="274"/>
    </location>
</feature>
<organism evidence="7">
    <name type="scientific">Phallusia mammillata</name>
    <dbReference type="NCBI Taxonomy" id="59560"/>
    <lineage>
        <taxon>Eukaryota</taxon>
        <taxon>Metazoa</taxon>
        <taxon>Chordata</taxon>
        <taxon>Tunicata</taxon>
        <taxon>Ascidiacea</taxon>
        <taxon>Phlebobranchia</taxon>
        <taxon>Ascidiidae</taxon>
        <taxon>Phallusia</taxon>
    </lineage>
</organism>
<feature type="transmembrane region" description="Helical" evidence="5">
    <location>
        <begin position="286"/>
        <end position="305"/>
    </location>
</feature>